<evidence type="ECO:0000256" key="1">
    <source>
        <dbReference type="ARBA" id="ARBA00004173"/>
    </source>
</evidence>
<comment type="subcellular location">
    <subcellularLocation>
        <location evidence="1">Mitochondrion</location>
    </subcellularLocation>
</comment>
<comment type="similarity">
    <text evidence="2">Belongs to the TACO1 family.</text>
</comment>
<dbReference type="EMBL" id="JAULSN010000002">
    <property type="protein sequence ID" value="KAK3379747.1"/>
    <property type="molecule type" value="Genomic_DNA"/>
</dbReference>
<dbReference type="PANTHER" id="PTHR12532">
    <property type="entry name" value="TRANSLATIONAL ACTIVATOR OF CYTOCHROME C OXIDASE 1"/>
    <property type="match status" value="1"/>
</dbReference>
<dbReference type="AlphaFoldDB" id="A0AAE0TSP3"/>
<evidence type="ECO:0000259" key="4">
    <source>
        <dbReference type="Pfam" id="PF20772"/>
    </source>
</evidence>
<dbReference type="Pfam" id="PF20772">
    <property type="entry name" value="TACO1_YebC_N"/>
    <property type="match status" value="1"/>
</dbReference>
<dbReference type="InterPro" id="IPR048300">
    <property type="entry name" value="TACO1_YebC-like_2nd/3rd_dom"/>
</dbReference>
<protein>
    <submittedName>
        <fullName evidence="5">Transcriptional regulator TACO1-like protein</fullName>
    </submittedName>
</protein>
<dbReference type="PANTHER" id="PTHR12532:SF0">
    <property type="entry name" value="TRANSLATIONAL ACTIVATOR OF CYTOCHROME C OXIDASE 1"/>
    <property type="match status" value="1"/>
</dbReference>
<feature type="domain" description="TACO1/YebC-like N-terminal" evidence="4">
    <location>
        <begin position="36"/>
        <end position="106"/>
    </location>
</feature>
<reference evidence="5" key="2">
    <citation type="submission" date="2023-06" db="EMBL/GenBank/DDBJ databases">
        <authorList>
            <consortium name="Lawrence Berkeley National Laboratory"/>
            <person name="Haridas S."/>
            <person name="Hensen N."/>
            <person name="Bonometti L."/>
            <person name="Westerberg I."/>
            <person name="Brannstrom I.O."/>
            <person name="Guillou S."/>
            <person name="Cros-Aarteil S."/>
            <person name="Calhoun S."/>
            <person name="Kuo A."/>
            <person name="Mondo S."/>
            <person name="Pangilinan J."/>
            <person name="Riley R."/>
            <person name="Labutti K."/>
            <person name="Andreopoulos B."/>
            <person name="Lipzen A."/>
            <person name="Chen C."/>
            <person name="Yanf M."/>
            <person name="Daum C."/>
            <person name="Ng V."/>
            <person name="Clum A."/>
            <person name="Steindorff A."/>
            <person name="Ohm R."/>
            <person name="Martin F."/>
            <person name="Silar P."/>
            <person name="Natvig D."/>
            <person name="Lalanne C."/>
            <person name="Gautier V."/>
            <person name="Ament-Velasquez S.L."/>
            <person name="Kruys A."/>
            <person name="Hutchinson M.I."/>
            <person name="Powell A.J."/>
            <person name="Barry K."/>
            <person name="Miller A.N."/>
            <person name="Grigoriev I.V."/>
            <person name="Debuchy R."/>
            <person name="Gladieux P."/>
            <person name="Thoren M.H."/>
            <person name="Johannesson H."/>
        </authorList>
    </citation>
    <scope>NUCLEOTIDE SEQUENCE</scope>
    <source>
        <strain evidence="5">CBS 958.72</strain>
    </source>
</reference>
<evidence type="ECO:0000256" key="2">
    <source>
        <dbReference type="ARBA" id="ARBA00008724"/>
    </source>
</evidence>
<reference evidence="5" key="1">
    <citation type="journal article" date="2023" name="Mol. Phylogenet. Evol.">
        <title>Genome-scale phylogeny and comparative genomics of the fungal order Sordariales.</title>
        <authorList>
            <person name="Hensen N."/>
            <person name="Bonometti L."/>
            <person name="Westerberg I."/>
            <person name="Brannstrom I.O."/>
            <person name="Guillou S."/>
            <person name="Cros-Aarteil S."/>
            <person name="Calhoun S."/>
            <person name="Haridas S."/>
            <person name="Kuo A."/>
            <person name="Mondo S."/>
            <person name="Pangilinan J."/>
            <person name="Riley R."/>
            <person name="LaButti K."/>
            <person name="Andreopoulos B."/>
            <person name="Lipzen A."/>
            <person name="Chen C."/>
            <person name="Yan M."/>
            <person name="Daum C."/>
            <person name="Ng V."/>
            <person name="Clum A."/>
            <person name="Steindorff A."/>
            <person name="Ohm R.A."/>
            <person name="Martin F."/>
            <person name="Silar P."/>
            <person name="Natvig D.O."/>
            <person name="Lalanne C."/>
            <person name="Gautier V."/>
            <person name="Ament-Velasquez S.L."/>
            <person name="Kruys A."/>
            <person name="Hutchinson M.I."/>
            <person name="Powell A.J."/>
            <person name="Barry K."/>
            <person name="Miller A.N."/>
            <person name="Grigoriev I.V."/>
            <person name="Debuchy R."/>
            <person name="Gladieux P."/>
            <person name="Hiltunen Thoren M."/>
            <person name="Johannesson H."/>
        </authorList>
    </citation>
    <scope>NUCLEOTIDE SEQUENCE</scope>
    <source>
        <strain evidence="5">CBS 958.72</strain>
    </source>
</reference>
<dbReference type="FunFam" id="1.10.10.200:FF:000002">
    <property type="entry name" value="Probable transcriptional regulatory protein CLM62_37755"/>
    <property type="match status" value="1"/>
</dbReference>
<sequence>MSNLRLSLPLRLVNTRLCAPYRRSFSSTPLLESGHNKWSKIRHGKAANDAKKTVVRTQFTQTISVYSKLYGANLSDNPQLATAVAAAKKAGVPKLVIENAIARGQGRSSGGNMLEPVTCEYIIPPAIAVIVDCETESKGRVLQDVNNMVKRAGGASSASRFFFTRLGRVVFEKGDTGLDVDDVMDEAIEAGAEDLEANEDGNIVIWTQPMQTTQVCRRIGEKFGLGVLSSEIIWSANDDTRSKLDSSEESTNFIDLLVAIRQYSDVQSIYSNVAKGDMNDEEWARIVENLDV</sequence>
<dbReference type="GO" id="GO:0005739">
    <property type="term" value="C:mitochondrion"/>
    <property type="evidence" value="ECO:0007669"/>
    <property type="project" value="UniProtKB-SubCell"/>
</dbReference>
<dbReference type="Gene3D" id="3.30.70.980">
    <property type="match status" value="2"/>
</dbReference>
<name>A0AAE0TSP3_9PEZI</name>
<accession>A0AAE0TSP3</accession>
<dbReference type="InterPro" id="IPR017856">
    <property type="entry name" value="Integrase-like_N"/>
</dbReference>
<evidence type="ECO:0000259" key="3">
    <source>
        <dbReference type="Pfam" id="PF01709"/>
    </source>
</evidence>
<feature type="domain" description="TACO1/YebC-like second and third" evidence="3">
    <location>
        <begin position="115"/>
        <end position="273"/>
    </location>
</feature>
<comment type="caution">
    <text evidence="5">The sequence shown here is derived from an EMBL/GenBank/DDBJ whole genome shotgun (WGS) entry which is preliminary data.</text>
</comment>
<dbReference type="SUPFAM" id="SSF75625">
    <property type="entry name" value="YebC-like"/>
    <property type="match status" value="1"/>
</dbReference>
<gene>
    <name evidence="5" type="ORF">B0T24DRAFT_520881</name>
</gene>
<organism evidence="5 6">
    <name type="scientific">Lasiosphaeria ovina</name>
    <dbReference type="NCBI Taxonomy" id="92902"/>
    <lineage>
        <taxon>Eukaryota</taxon>
        <taxon>Fungi</taxon>
        <taxon>Dikarya</taxon>
        <taxon>Ascomycota</taxon>
        <taxon>Pezizomycotina</taxon>
        <taxon>Sordariomycetes</taxon>
        <taxon>Sordariomycetidae</taxon>
        <taxon>Sordariales</taxon>
        <taxon>Lasiosphaeriaceae</taxon>
        <taxon>Lasiosphaeria</taxon>
    </lineage>
</organism>
<evidence type="ECO:0000313" key="6">
    <source>
        <dbReference type="Proteomes" id="UP001287356"/>
    </source>
</evidence>
<keyword evidence="6" id="KW-1185">Reference proteome</keyword>
<dbReference type="Pfam" id="PF01709">
    <property type="entry name" value="Transcrip_reg"/>
    <property type="match status" value="1"/>
</dbReference>
<dbReference type="Proteomes" id="UP001287356">
    <property type="component" value="Unassembled WGS sequence"/>
</dbReference>
<dbReference type="Gene3D" id="1.10.10.200">
    <property type="match status" value="1"/>
</dbReference>
<dbReference type="InterPro" id="IPR026564">
    <property type="entry name" value="Transcrip_reg_TACO1-like_dom3"/>
</dbReference>
<dbReference type="InterPro" id="IPR002876">
    <property type="entry name" value="Transcrip_reg_TACO1-like"/>
</dbReference>
<evidence type="ECO:0000313" key="5">
    <source>
        <dbReference type="EMBL" id="KAK3379747.1"/>
    </source>
</evidence>
<dbReference type="InterPro" id="IPR029072">
    <property type="entry name" value="YebC-like"/>
</dbReference>
<dbReference type="InterPro" id="IPR049083">
    <property type="entry name" value="TACO1_YebC_N"/>
</dbReference>
<proteinExistence type="inferred from homology"/>